<protein>
    <recommendedName>
        <fullName evidence="8 9">Dephospho-CoA kinase</fullName>
        <ecNumber evidence="8 9">2.7.1.24</ecNumber>
    </recommendedName>
    <alternativeName>
        <fullName evidence="8">Dephosphocoenzyme A kinase</fullName>
    </alternativeName>
</protein>
<dbReference type="PANTHER" id="PTHR10695:SF46">
    <property type="entry name" value="BIFUNCTIONAL COENZYME A SYNTHASE-RELATED"/>
    <property type="match status" value="1"/>
</dbReference>
<proteinExistence type="inferred from homology"/>
<dbReference type="InterPro" id="IPR001977">
    <property type="entry name" value="Depp_CoAkinase"/>
</dbReference>
<comment type="catalytic activity">
    <reaction evidence="8">
        <text>3'-dephospho-CoA + ATP = ADP + CoA + H(+)</text>
        <dbReference type="Rhea" id="RHEA:18245"/>
        <dbReference type="ChEBI" id="CHEBI:15378"/>
        <dbReference type="ChEBI" id="CHEBI:30616"/>
        <dbReference type="ChEBI" id="CHEBI:57287"/>
        <dbReference type="ChEBI" id="CHEBI:57328"/>
        <dbReference type="ChEBI" id="CHEBI:456216"/>
        <dbReference type="EC" id="2.7.1.24"/>
    </reaction>
</comment>
<feature type="binding site" evidence="8">
    <location>
        <begin position="11"/>
        <end position="16"/>
    </location>
    <ligand>
        <name>ATP</name>
        <dbReference type="ChEBI" id="CHEBI:30616"/>
    </ligand>
</feature>
<dbReference type="Pfam" id="PF01121">
    <property type="entry name" value="CoaE"/>
    <property type="match status" value="1"/>
</dbReference>
<keyword evidence="6 8" id="KW-0067">ATP-binding</keyword>
<keyword evidence="11" id="KW-1185">Reference proteome</keyword>
<dbReference type="OrthoDB" id="9812943at2"/>
<dbReference type="GO" id="GO:0005524">
    <property type="term" value="F:ATP binding"/>
    <property type="evidence" value="ECO:0007669"/>
    <property type="project" value="UniProtKB-UniRule"/>
</dbReference>
<evidence type="ECO:0000256" key="4">
    <source>
        <dbReference type="ARBA" id="ARBA00022741"/>
    </source>
</evidence>
<comment type="pathway">
    <text evidence="8">Cofactor biosynthesis; coenzyme A biosynthesis; CoA from (R)-pantothenate: step 5/5.</text>
</comment>
<dbReference type="STRING" id="1121338.CLTEP_20700"/>
<organism evidence="10 11">
    <name type="scientific">Clostridium tepidiprofundi DSM 19306</name>
    <dbReference type="NCBI Taxonomy" id="1121338"/>
    <lineage>
        <taxon>Bacteria</taxon>
        <taxon>Bacillati</taxon>
        <taxon>Bacillota</taxon>
        <taxon>Clostridia</taxon>
        <taxon>Eubacteriales</taxon>
        <taxon>Clostridiaceae</taxon>
        <taxon>Clostridium</taxon>
    </lineage>
</organism>
<evidence type="ECO:0000256" key="9">
    <source>
        <dbReference type="NCBIfam" id="TIGR00152"/>
    </source>
</evidence>
<dbReference type="SUPFAM" id="SSF52540">
    <property type="entry name" value="P-loop containing nucleoside triphosphate hydrolases"/>
    <property type="match status" value="1"/>
</dbReference>
<reference evidence="10 11" key="1">
    <citation type="submission" date="2016-02" db="EMBL/GenBank/DDBJ databases">
        <title>Genome sequence of Clostridium tepidiprofundi DSM 19306.</title>
        <authorList>
            <person name="Poehlein A."/>
            <person name="Daniel R."/>
        </authorList>
    </citation>
    <scope>NUCLEOTIDE SEQUENCE [LARGE SCALE GENOMIC DNA]</scope>
    <source>
        <strain evidence="10 11">DSM 19306</strain>
    </source>
</reference>
<accession>A0A151B2X9</accession>
<keyword evidence="4 8" id="KW-0547">Nucleotide-binding</keyword>
<comment type="similarity">
    <text evidence="1 8">Belongs to the CoaE family.</text>
</comment>
<keyword evidence="5 8" id="KW-0418">Kinase</keyword>
<comment type="subcellular location">
    <subcellularLocation>
        <location evidence="8">Cytoplasm</location>
    </subcellularLocation>
</comment>
<evidence type="ECO:0000313" key="10">
    <source>
        <dbReference type="EMBL" id="KYH34017.1"/>
    </source>
</evidence>
<name>A0A151B2X9_9CLOT</name>
<dbReference type="GO" id="GO:0015937">
    <property type="term" value="P:coenzyme A biosynthetic process"/>
    <property type="evidence" value="ECO:0007669"/>
    <property type="project" value="UniProtKB-UniRule"/>
</dbReference>
<evidence type="ECO:0000256" key="8">
    <source>
        <dbReference type="HAMAP-Rule" id="MF_00376"/>
    </source>
</evidence>
<dbReference type="EMBL" id="LTBA01000029">
    <property type="protein sequence ID" value="KYH34017.1"/>
    <property type="molecule type" value="Genomic_DNA"/>
</dbReference>
<evidence type="ECO:0000256" key="6">
    <source>
        <dbReference type="ARBA" id="ARBA00022840"/>
    </source>
</evidence>
<gene>
    <name evidence="8 10" type="primary">coaE</name>
    <name evidence="10" type="ORF">CLTEP_20700</name>
</gene>
<dbReference type="NCBIfam" id="TIGR00152">
    <property type="entry name" value="dephospho-CoA kinase"/>
    <property type="match status" value="1"/>
</dbReference>
<keyword evidence="7 8" id="KW-0173">Coenzyme A biosynthesis</keyword>
<comment type="caution">
    <text evidence="10">The sequence shown here is derived from an EMBL/GenBank/DDBJ whole genome shotgun (WGS) entry which is preliminary data.</text>
</comment>
<keyword evidence="2 8" id="KW-0963">Cytoplasm</keyword>
<dbReference type="FunFam" id="3.40.50.300:FF:000991">
    <property type="entry name" value="Dephospho-CoA kinase"/>
    <property type="match status" value="1"/>
</dbReference>
<keyword evidence="3 8" id="KW-0808">Transferase</keyword>
<evidence type="ECO:0000256" key="5">
    <source>
        <dbReference type="ARBA" id="ARBA00022777"/>
    </source>
</evidence>
<sequence length="200" mass="23114">MIKVGLTGGIGSGKSTVSRYLINKGIPVIDADKISRDVLTKYKEILESIKDEFGEQYVDENCNLKRRELGRLIFSDETLRKKLEDIIIPYIKNEIFNKIEAYEKQGKEVCIVDAPTLIENNLHELMDINILIWVDEKTQIERVIKRDVLSLEDVQKRIASQMPLEEKKKYVDYVIDNRGNIKDTLKCVDNILKDINKGKD</sequence>
<dbReference type="UniPathway" id="UPA00241">
    <property type="reaction ID" value="UER00356"/>
</dbReference>
<dbReference type="Gene3D" id="3.40.50.300">
    <property type="entry name" value="P-loop containing nucleotide triphosphate hydrolases"/>
    <property type="match status" value="1"/>
</dbReference>
<evidence type="ECO:0000256" key="3">
    <source>
        <dbReference type="ARBA" id="ARBA00022679"/>
    </source>
</evidence>
<evidence type="ECO:0000256" key="7">
    <source>
        <dbReference type="ARBA" id="ARBA00022993"/>
    </source>
</evidence>
<dbReference type="GO" id="GO:0005737">
    <property type="term" value="C:cytoplasm"/>
    <property type="evidence" value="ECO:0007669"/>
    <property type="project" value="UniProtKB-SubCell"/>
</dbReference>
<comment type="function">
    <text evidence="8">Catalyzes the phosphorylation of the 3'-hydroxyl group of dephosphocoenzyme A to form coenzyme A.</text>
</comment>
<dbReference type="GO" id="GO:0004140">
    <property type="term" value="F:dephospho-CoA kinase activity"/>
    <property type="evidence" value="ECO:0007669"/>
    <property type="project" value="UniProtKB-UniRule"/>
</dbReference>
<dbReference type="EC" id="2.7.1.24" evidence="8 9"/>
<dbReference type="PANTHER" id="PTHR10695">
    <property type="entry name" value="DEPHOSPHO-COA KINASE-RELATED"/>
    <property type="match status" value="1"/>
</dbReference>
<dbReference type="RefSeq" id="WP_066826440.1">
    <property type="nucleotide sequence ID" value="NZ_LTBA01000029.1"/>
</dbReference>
<evidence type="ECO:0000256" key="2">
    <source>
        <dbReference type="ARBA" id="ARBA00022490"/>
    </source>
</evidence>
<evidence type="ECO:0000313" key="11">
    <source>
        <dbReference type="Proteomes" id="UP000075531"/>
    </source>
</evidence>
<dbReference type="AlphaFoldDB" id="A0A151B2X9"/>
<dbReference type="InterPro" id="IPR027417">
    <property type="entry name" value="P-loop_NTPase"/>
</dbReference>
<dbReference type="PROSITE" id="PS51219">
    <property type="entry name" value="DPCK"/>
    <property type="match status" value="1"/>
</dbReference>
<evidence type="ECO:0000256" key="1">
    <source>
        <dbReference type="ARBA" id="ARBA00009018"/>
    </source>
</evidence>
<dbReference type="Proteomes" id="UP000075531">
    <property type="component" value="Unassembled WGS sequence"/>
</dbReference>
<dbReference type="HAMAP" id="MF_00376">
    <property type="entry name" value="Dephospho_CoA_kinase"/>
    <property type="match status" value="1"/>
</dbReference>
<dbReference type="PATRIC" id="fig|1121338.3.peg.2162"/>
<dbReference type="CDD" id="cd02022">
    <property type="entry name" value="DPCK"/>
    <property type="match status" value="1"/>
</dbReference>